<protein>
    <submittedName>
        <fullName evidence="1">Uncharacterized protein</fullName>
    </submittedName>
</protein>
<dbReference type="Proteomes" id="UP001497444">
    <property type="component" value="Chromosome 14"/>
</dbReference>
<accession>A0ABP0W3F2</accession>
<keyword evidence="2" id="KW-1185">Reference proteome</keyword>
<reference evidence="1" key="1">
    <citation type="submission" date="2024-02" db="EMBL/GenBank/DDBJ databases">
        <authorList>
            <consortium name="ELIXIR-Norway"/>
            <consortium name="Elixir Norway"/>
        </authorList>
    </citation>
    <scope>NUCLEOTIDE SEQUENCE</scope>
</reference>
<sequence length="140" mass="15763">MVTRILPLADLDSLPPEKQALLLNCCKLVLLEFYRLVKNAEEIIQGCCSQDWLKAAIKLANNTEAFVEAAGNSSCGHERAKDTEDRLATCYRTRKVGTHQSNWQRGLWVGVKVSIWGITLQVPVALHIMLQIAETMQYLH</sequence>
<evidence type="ECO:0000313" key="1">
    <source>
        <dbReference type="EMBL" id="CAK9261307.1"/>
    </source>
</evidence>
<organism evidence="1 2">
    <name type="scientific">Sphagnum jensenii</name>
    <dbReference type="NCBI Taxonomy" id="128206"/>
    <lineage>
        <taxon>Eukaryota</taxon>
        <taxon>Viridiplantae</taxon>
        <taxon>Streptophyta</taxon>
        <taxon>Embryophyta</taxon>
        <taxon>Bryophyta</taxon>
        <taxon>Sphagnophytina</taxon>
        <taxon>Sphagnopsida</taxon>
        <taxon>Sphagnales</taxon>
        <taxon>Sphagnaceae</taxon>
        <taxon>Sphagnum</taxon>
    </lineage>
</organism>
<name>A0ABP0W3F2_9BRYO</name>
<gene>
    <name evidence="1" type="ORF">CSSPJE1EN1_LOCUS6785</name>
</gene>
<proteinExistence type="predicted"/>
<evidence type="ECO:0000313" key="2">
    <source>
        <dbReference type="Proteomes" id="UP001497444"/>
    </source>
</evidence>
<dbReference type="EMBL" id="OZ020109">
    <property type="protein sequence ID" value="CAK9261307.1"/>
    <property type="molecule type" value="Genomic_DNA"/>
</dbReference>